<comment type="caution">
    <text evidence="4">The sequence shown here is derived from an EMBL/GenBank/DDBJ whole genome shotgun (WGS) entry which is preliminary data.</text>
</comment>
<keyword evidence="1" id="KW-0472">Membrane</keyword>
<accession>A0A0F5JKF1</accession>
<dbReference type="STRING" id="927665.HMPREF1535_01000"/>
<organism evidence="4 5">
    <name type="scientific">Parabacteroides goldsteinii DSM 19448 = WAL 12034</name>
    <dbReference type="NCBI Taxonomy" id="927665"/>
    <lineage>
        <taxon>Bacteria</taxon>
        <taxon>Pseudomonadati</taxon>
        <taxon>Bacteroidota</taxon>
        <taxon>Bacteroidia</taxon>
        <taxon>Bacteroidales</taxon>
        <taxon>Tannerellaceae</taxon>
        <taxon>Parabacteroides</taxon>
    </lineage>
</organism>
<feature type="domain" description="Protein FecR C-terminal" evidence="3">
    <location>
        <begin position="257"/>
        <end position="325"/>
    </location>
</feature>
<dbReference type="AlphaFoldDB" id="A0A0F5JKF1"/>
<dbReference type="GO" id="GO:0016989">
    <property type="term" value="F:sigma factor antagonist activity"/>
    <property type="evidence" value="ECO:0007669"/>
    <property type="project" value="TreeGrafter"/>
</dbReference>
<name>A0A0F5JKF1_9BACT</name>
<keyword evidence="1" id="KW-1133">Transmembrane helix</keyword>
<dbReference type="FunFam" id="2.60.120.1440:FF:000001">
    <property type="entry name" value="Putative anti-sigma factor"/>
    <property type="match status" value="1"/>
</dbReference>
<feature type="domain" description="FecR protein" evidence="2">
    <location>
        <begin position="120"/>
        <end position="209"/>
    </location>
</feature>
<dbReference type="Gene3D" id="2.60.120.1440">
    <property type="match status" value="1"/>
</dbReference>
<dbReference type="Pfam" id="PF04773">
    <property type="entry name" value="FecR"/>
    <property type="match status" value="1"/>
</dbReference>
<evidence type="ECO:0000256" key="1">
    <source>
        <dbReference type="SAM" id="Phobius"/>
    </source>
</evidence>
<gene>
    <name evidence="4" type="ORF">HMPREF1535_01000</name>
</gene>
<dbReference type="EMBL" id="AQHV01000006">
    <property type="protein sequence ID" value="KKB58179.1"/>
    <property type="molecule type" value="Genomic_DNA"/>
</dbReference>
<dbReference type="PATRIC" id="fig|927665.4.peg.1022"/>
<evidence type="ECO:0000259" key="3">
    <source>
        <dbReference type="Pfam" id="PF16344"/>
    </source>
</evidence>
<sequence>MRTNYIYSIITKFFGNDMPKEVQLRFQHWFLQTEDSLEKEKALHKIWDGIEVKADEKTRRKYAKLNARIDLAEGNRKYFAVKRMAVVAAMFLLMLGSAWMAWNMKDMQDEESFYIVEAPLGEKSKLTLPDGTVVWLNAGSQLRYSSHFNKNNRDVTLEGEGYFEVTRQQEKEFIVYSAGCGVHVKGTVFNVKAYPEDPTMEVRLYEGSVCLSTPSVREEDGIYMEPGEKVHYNKKNKTTRKEKLLYQDDLSWKDGYYHFADNSLKEIAAELERIFNVRIKIEDDDIEKYRYHISFVNHEVLPDMLDAINNDKKLIITYNKDTIEIRKRR</sequence>
<evidence type="ECO:0000259" key="2">
    <source>
        <dbReference type="Pfam" id="PF04773"/>
    </source>
</evidence>
<dbReference type="HOGENOM" id="CLU_050192_2_3_10"/>
<dbReference type="Gene3D" id="3.55.50.30">
    <property type="match status" value="1"/>
</dbReference>
<evidence type="ECO:0000313" key="4">
    <source>
        <dbReference type="EMBL" id="KKB58179.1"/>
    </source>
</evidence>
<proteinExistence type="predicted"/>
<reference evidence="4 5" key="1">
    <citation type="submission" date="2013-04" db="EMBL/GenBank/DDBJ databases">
        <title>The Genome Sequence of Parabacteroides goldsteinii DSM 19448.</title>
        <authorList>
            <consortium name="The Broad Institute Genomics Platform"/>
            <person name="Earl A."/>
            <person name="Ward D."/>
            <person name="Feldgarden M."/>
            <person name="Gevers D."/>
            <person name="Martens E."/>
            <person name="Sakamoto M."/>
            <person name="Benno Y."/>
            <person name="Song Y."/>
            <person name="Liu C."/>
            <person name="Lee J."/>
            <person name="Bolanos M."/>
            <person name="Vaisanen M.L."/>
            <person name="Finegold S.M."/>
            <person name="Walker B."/>
            <person name="Young S."/>
            <person name="Zeng Q."/>
            <person name="Gargeya S."/>
            <person name="Fitzgerald M."/>
            <person name="Haas B."/>
            <person name="Abouelleil A."/>
            <person name="Allen A.W."/>
            <person name="Alvarado L."/>
            <person name="Arachchi H.M."/>
            <person name="Berlin A.M."/>
            <person name="Chapman S.B."/>
            <person name="Gainer-Dewar J."/>
            <person name="Goldberg J."/>
            <person name="Griggs A."/>
            <person name="Gujja S."/>
            <person name="Hansen M."/>
            <person name="Howarth C."/>
            <person name="Imamovic A."/>
            <person name="Ireland A."/>
            <person name="Larimer J."/>
            <person name="McCowan C."/>
            <person name="Murphy C."/>
            <person name="Pearson M."/>
            <person name="Poon T.W."/>
            <person name="Priest M."/>
            <person name="Roberts A."/>
            <person name="Saif S."/>
            <person name="Shea T."/>
            <person name="Sisk P."/>
            <person name="Sykes S."/>
            <person name="Wortman J."/>
            <person name="Nusbaum C."/>
            <person name="Birren B."/>
        </authorList>
    </citation>
    <scope>NUCLEOTIDE SEQUENCE [LARGE SCALE GENOMIC DNA]</scope>
    <source>
        <strain evidence="4 5">DSM 19448</strain>
    </source>
</reference>
<dbReference type="PANTHER" id="PTHR30273">
    <property type="entry name" value="PERIPLASMIC SIGNAL SENSOR AND SIGMA FACTOR ACTIVATOR FECR-RELATED"/>
    <property type="match status" value="1"/>
</dbReference>
<dbReference type="PIRSF" id="PIRSF018266">
    <property type="entry name" value="FecR"/>
    <property type="match status" value="1"/>
</dbReference>
<dbReference type="Proteomes" id="UP000033047">
    <property type="component" value="Unassembled WGS sequence"/>
</dbReference>
<dbReference type="InterPro" id="IPR006860">
    <property type="entry name" value="FecR"/>
</dbReference>
<evidence type="ECO:0000313" key="5">
    <source>
        <dbReference type="Proteomes" id="UP000033047"/>
    </source>
</evidence>
<evidence type="ECO:0008006" key="6">
    <source>
        <dbReference type="Google" id="ProtNLM"/>
    </source>
</evidence>
<dbReference type="InterPro" id="IPR012373">
    <property type="entry name" value="Ferrdict_sens_TM"/>
</dbReference>
<feature type="transmembrane region" description="Helical" evidence="1">
    <location>
        <begin position="84"/>
        <end position="102"/>
    </location>
</feature>
<dbReference type="InterPro" id="IPR032508">
    <property type="entry name" value="FecR_C"/>
</dbReference>
<dbReference type="PANTHER" id="PTHR30273:SF2">
    <property type="entry name" value="PROTEIN FECR"/>
    <property type="match status" value="1"/>
</dbReference>
<protein>
    <recommendedName>
        <fullName evidence="6">FecR protein domain-containing protein</fullName>
    </recommendedName>
</protein>
<dbReference type="Pfam" id="PF16344">
    <property type="entry name" value="FecR_C"/>
    <property type="match status" value="1"/>
</dbReference>
<keyword evidence="1" id="KW-0812">Transmembrane</keyword>
<dbReference type="RefSeq" id="WP_007655227.1">
    <property type="nucleotide sequence ID" value="NZ_KQ033912.1"/>
</dbReference>